<feature type="signal peptide" evidence="2">
    <location>
        <begin position="1"/>
        <end position="16"/>
    </location>
</feature>
<feature type="chain" id="PRO_5009887565" description="RNA-dependent RNA polymerase" evidence="2">
    <location>
        <begin position="17"/>
        <end position="1312"/>
    </location>
</feature>
<dbReference type="PANTHER" id="PTHR23079">
    <property type="entry name" value="RNA-DEPENDENT RNA POLYMERASE"/>
    <property type="match status" value="1"/>
</dbReference>
<dbReference type="SUPFAM" id="SSF54928">
    <property type="entry name" value="RNA-binding domain, RBD"/>
    <property type="match status" value="1"/>
</dbReference>
<dbReference type="OrthoDB" id="6513042at2759"/>
<organism evidence="5 6">
    <name type="scientific">Penicilliopsis zonata CBS 506.65</name>
    <dbReference type="NCBI Taxonomy" id="1073090"/>
    <lineage>
        <taxon>Eukaryota</taxon>
        <taxon>Fungi</taxon>
        <taxon>Dikarya</taxon>
        <taxon>Ascomycota</taxon>
        <taxon>Pezizomycotina</taxon>
        <taxon>Eurotiomycetes</taxon>
        <taxon>Eurotiomycetidae</taxon>
        <taxon>Eurotiales</taxon>
        <taxon>Aspergillaceae</taxon>
        <taxon>Penicilliopsis</taxon>
    </lineage>
</organism>
<keyword evidence="1" id="KW-0694">RNA-binding</keyword>
<dbReference type="VEuPathDB" id="FungiDB:ASPZODRAFT_164365"/>
<dbReference type="PANTHER" id="PTHR23079:SF17">
    <property type="entry name" value="RNA-DEPENDENT RNA POLYMERASE"/>
    <property type="match status" value="1"/>
</dbReference>
<reference evidence="6" key="1">
    <citation type="journal article" date="2017" name="Genome Biol.">
        <title>Comparative genomics reveals high biological diversity and specific adaptations in the industrially and medically important fungal genus Aspergillus.</title>
        <authorList>
            <person name="de Vries R.P."/>
            <person name="Riley R."/>
            <person name="Wiebenga A."/>
            <person name="Aguilar-Osorio G."/>
            <person name="Amillis S."/>
            <person name="Uchima C.A."/>
            <person name="Anderluh G."/>
            <person name="Asadollahi M."/>
            <person name="Askin M."/>
            <person name="Barry K."/>
            <person name="Battaglia E."/>
            <person name="Bayram O."/>
            <person name="Benocci T."/>
            <person name="Braus-Stromeyer S.A."/>
            <person name="Caldana C."/>
            <person name="Canovas D."/>
            <person name="Cerqueira G.C."/>
            <person name="Chen F."/>
            <person name="Chen W."/>
            <person name="Choi C."/>
            <person name="Clum A."/>
            <person name="Dos Santos R.A."/>
            <person name="Damasio A.R."/>
            <person name="Diallinas G."/>
            <person name="Emri T."/>
            <person name="Fekete E."/>
            <person name="Flipphi M."/>
            <person name="Freyberg S."/>
            <person name="Gallo A."/>
            <person name="Gournas C."/>
            <person name="Habgood R."/>
            <person name="Hainaut M."/>
            <person name="Harispe M.L."/>
            <person name="Henrissat B."/>
            <person name="Hilden K.S."/>
            <person name="Hope R."/>
            <person name="Hossain A."/>
            <person name="Karabika E."/>
            <person name="Karaffa L."/>
            <person name="Karanyi Z."/>
            <person name="Krasevec N."/>
            <person name="Kuo A."/>
            <person name="Kusch H."/>
            <person name="LaButti K."/>
            <person name="Lagendijk E.L."/>
            <person name="Lapidus A."/>
            <person name="Levasseur A."/>
            <person name="Lindquist E."/>
            <person name="Lipzen A."/>
            <person name="Logrieco A.F."/>
            <person name="MacCabe A."/>
            <person name="Maekelae M.R."/>
            <person name="Malavazi I."/>
            <person name="Melin P."/>
            <person name="Meyer V."/>
            <person name="Mielnichuk N."/>
            <person name="Miskei M."/>
            <person name="Molnar A.P."/>
            <person name="Mule G."/>
            <person name="Ngan C.Y."/>
            <person name="Orejas M."/>
            <person name="Orosz E."/>
            <person name="Ouedraogo J.P."/>
            <person name="Overkamp K.M."/>
            <person name="Park H.-S."/>
            <person name="Perrone G."/>
            <person name="Piumi F."/>
            <person name="Punt P.J."/>
            <person name="Ram A.F."/>
            <person name="Ramon A."/>
            <person name="Rauscher S."/>
            <person name="Record E."/>
            <person name="Riano-Pachon D.M."/>
            <person name="Robert V."/>
            <person name="Roehrig J."/>
            <person name="Ruller R."/>
            <person name="Salamov A."/>
            <person name="Salih N.S."/>
            <person name="Samson R.A."/>
            <person name="Sandor E."/>
            <person name="Sanguinetti M."/>
            <person name="Schuetze T."/>
            <person name="Sepcic K."/>
            <person name="Shelest E."/>
            <person name="Sherlock G."/>
            <person name="Sophianopoulou V."/>
            <person name="Squina F.M."/>
            <person name="Sun H."/>
            <person name="Susca A."/>
            <person name="Todd R.B."/>
            <person name="Tsang A."/>
            <person name="Unkles S.E."/>
            <person name="van de Wiele N."/>
            <person name="van Rossen-Uffink D."/>
            <person name="Oliveira J.V."/>
            <person name="Vesth T.C."/>
            <person name="Visser J."/>
            <person name="Yu J.-H."/>
            <person name="Zhou M."/>
            <person name="Andersen M.R."/>
            <person name="Archer D.B."/>
            <person name="Baker S.E."/>
            <person name="Benoit I."/>
            <person name="Brakhage A.A."/>
            <person name="Braus G.H."/>
            <person name="Fischer R."/>
            <person name="Frisvad J.C."/>
            <person name="Goldman G.H."/>
            <person name="Houbraken J."/>
            <person name="Oakley B."/>
            <person name="Pocsi I."/>
            <person name="Scazzocchio C."/>
            <person name="Seiboth B."/>
            <person name="vanKuyk P.A."/>
            <person name="Wortman J."/>
            <person name="Dyer P.S."/>
            <person name="Grigoriev I.V."/>
        </authorList>
    </citation>
    <scope>NUCLEOTIDE SEQUENCE [LARGE SCALE GENOMIC DNA]</scope>
    <source>
        <strain evidence="6">CBS 506.65</strain>
    </source>
</reference>
<feature type="domain" description="RdRP-like PH" evidence="4">
    <location>
        <begin position="208"/>
        <end position="357"/>
    </location>
</feature>
<keyword evidence="1" id="KW-0808">Transferase</keyword>
<dbReference type="GO" id="GO:0031380">
    <property type="term" value="C:nuclear RNA-directed RNA polymerase complex"/>
    <property type="evidence" value="ECO:0007669"/>
    <property type="project" value="TreeGrafter"/>
</dbReference>
<dbReference type="EC" id="2.7.7.48" evidence="1"/>
<dbReference type="GO" id="GO:0003968">
    <property type="term" value="F:RNA-directed RNA polymerase activity"/>
    <property type="evidence" value="ECO:0007669"/>
    <property type="project" value="UniProtKB-KW"/>
</dbReference>
<evidence type="ECO:0000259" key="4">
    <source>
        <dbReference type="Pfam" id="PF25358"/>
    </source>
</evidence>
<dbReference type="Proteomes" id="UP000184188">
    <property type="component" value="Unassembled WGS sequence"/>
</dbReference>
<dbReference type="Pfam" id="PF25358">
    <property type="entry name" value="PH_fung_RdRP"/>
    <property type="match status" value="1"/>
</dbReference>
<dbReference type="InterPro" id="IPR007855">
    <property type="entry name" value="RDRP"/>
</dbReference>
<evidence type="ECO:0000313" key="6">
    <source>
        <dbReference type="Proteomes" id="UP000184188"/>
    </source>
</evidence>
<proteinExistence type="inferred from homology"/>
<dbReference type="EMBL" id="KV878337">
    <property type="protein sequence ID" value="OJJ50415.1"/>
    <property type="molecule type" value="Genomic_DNA"/>
</dbReference>
<protein>
    <recommendedName>
        <fullName evidence="1">RNA-dependent RNA polymerase</fullName>
        <ecNumber evidence="1">2.7.7.48</ecNumber>
    </recommendedName>
</protein>
<evidence type="ECO:0000256" key="2">
    <source>
        <dbReference type="SAM" id="SignalP"/>
    </source>
</evidence>
<comment type="similarity">
    <text evidence="1">Belongs to the RdRP family.</text>
</comment>
<dbReference type="Pfam" id="PF05183">
    <property type="entry name" value="RdRP"/>
    <property type="match status" value="1"/>
</dbReference>
<dbReference type="STRING" id="1073090.A0A1L9ST76"/>
<dbReference type="GO" id="GO:0030422">
    <property type="term" value="P:siRNA processing"/>
    <property type="evidence" value="ECO:0007669"/>
    <property type="project" value="TreeGrafter"/>
</dbReference>
<dbReference type="InterPro" id="IPR057596">
    <property type="entry name" value="RDRP_core"/>
</dbReference>
<name>A0A1L9ST76_9EURO</name>
<feature type="domain" description="RDRP core" evidence="3">
    <location>
        <begin position="505"/>
        <end position="1110"/>
    </location>
</feature>
<gene>
    <name evidence="5" type="ORF">ASPZODRAFT_164365</name>
</gene>
<comment type="catalytic activity">
    <reaction evidence="1">
        <text>RNA(n) + a ribonucleoside 5'-triphosphate = RNA(n+1) + diphosphate</text>
        <dbReference type="Rhea" id="RHEA:21248"/>
        <dbReference type="Rhea" id="RHEA-COMP:14527"/>
        <dbReference type="Rhea" id="RHEA-COMP:17342"/>
        <dbReference type="ChEBI" id="CHEBI:33019"/>
        <dbReference type="ChEBI" id="CHEBI:61557"/>
        <dbReference type="ChEBI" id="CHEBI:140395"/>
        <dbReference type="EC" id="2.7.7.48"/>
    </reaction>
</comment>
<dbReference type="RefSeq" id="XP_022584925.1">
    <property type="nucleotide sequence ID" value="XM_022726667.1"/>
</dbReference>
<dbReference type="GeneID" id="34613131"/>
<evidence type="ECO:0000256" key="1">
    <source>
        <dbReference type="RuleBase" id="RU363098"/>
    </source>
</evidence>
<dbReference type="InterPro" id="IPR057503">
    <property type="entry name" value="PH_RdRP"/>
</dbReference>
<evidence type="ECO:0000259" key="3">
    <source>
        <dbReference type="Pfam" id="PF05183"/>
    </source>
</evidence>
<evidence type="ECO:0000313" key="5">
    <source>
        <dbReference type="EMBL" id="OJJ50415.1"/>
    </source>
</evidence>
<keyword evidence="1" id="KW-0548">Nucleotidyltransferase</keyword>
<keyword evidence="1" id="KW-0696">RNA-directed RNA polymerase</keyword>
<keyword evidence="6" id="KW-1185">Reference proteome</keyword>
<dbReference type="InterPro" id="IPR035979">
    <property type="entry name" value="RBD_domain_sf"/>
</dbReference>
<sequence>MSTLSIGEALLRIVSAILLSGNRWSWEPNPFPWSGELSIDLLANSDGSLPSYTELSPHKFIVIPAESPRGLPARLPSTATTVKLEVFIHNLPRDLTEDGLTTHLQPFLTKLGILDYLCEKPKKKTFGHVTFLSHSDGTRFLAVHGEETLPENSRGRPALRSRLKLMGVGVYCKLSVRQPQKFTLKSLQLTAEERKNPTRETEEEGRPTSFTLRSFSCGYCMYVGADLAYVPEVQWPDQGFLRFSRRNLVVKLGSQTLIRIPLNTVIHLVWSPRGSLNLTLSTVPIFSGNDGDPLSQALQSLAIDFKGARFFRFPEIKKSRLCSLSESHAQVVGQCLVYHFDVVPTDMYRQIDELKEREITIMRYELVSLSRSAGMFAFHMRVLMKELSDYTVDNSLPFEILFQLQSLAYNSYLHPTGVLNLARELRSIFKARKLAKKKPISVDAMKKFLDTIDWPSPHGDPKDFETAQLVKTLEDIEDDIQNGLVYRKGLSDAPPNLARVHRAMVSPTRITLHGPELEPNNRILRKFPKHREYFLRVQFCDENGQDLHFNPKLNHEGVFVRFKDILKSGIQIAGRTYKFLGFSHSSLRSHSVWASIFFSIYSFSSPFFEGGAMQTYFTIIKALGNFSHITSPARCAARIGQAFSETPFALALKENSVTVVNIPDIKSADGSRVFSDGVGTISWDVVEKIWASLPRRKGSPTSFQIRMGGAKGMLALDPRLAGSVIQVRPSMVKFESDDMGNLEICDMASKPIPLVLNRQVIKIMEDMGVPEAWFSRLQSTEVRRLRQVTANTGNTAKFLKEQNTGDSIKLHKLFRLCEKLRLDYKMDAFLRSVVQAVILRELRLLKHKARIPVEKGMTLFGILDETGFLKENQVYVATDRYIQPPGPGKVLVTRSPALYDGDVQIAEHVVPPWNHPLRQHTSCIIFSRQGKRDLPSQLSGGDLDGDLYNVIWDQDAMPPQIQTFLPADYPRVEPLNIGRAVTVDDMAGFFVDFMKTDHLGVIAIRHMILADQNEEGTRHPDCKKLAELHSTAVDFSKTGIPVMMEHLPKANAYRPDFLAPGPQTRLYDKSEIALDPLVLPATYNEDEDDIAPPRKYYRSEKILGKLYRAIDEQRIWANDIRRQPMPYARPFWEEFLRDSMRRCLSLGPIIWSHRCEEARHIQSAYEDAIISAMNEYSDHPINPISELEVFIGFIINKTGVQTHRQRDRSIRLSEEFERISAWIVSQMRRSRGDTASVLSYSGEFDALELCLACVHVGVQQDQGTSFRRRRDVYGDIKSFKVVAACALLAELDDIEKEREGGGYIGVMSRVRG</sequence>
<accession>A0A1L9ST76</accession>
<keyword evidence="2" id="KW-0732">Signal</keyword>
<dbReference type="GO" id="GO:0003723">
    <property type="term" value="F:RNA binding"/>
    <property type="evidence" value="ECO:0007669"/>
    <property type="project" value="UniProtKB-KW"/>
</dbReference>
<dbReference type="CDD" id="cd00590">
    <property type="entry name" value="RRM_SF"/>
    <property type="match status" value="1"/>
</dbReference>